<name>A0A9P7JDX5_9AGAM</name>
<keyword evidence="6 15" id="KW-0378">Hydrolase</keyword>
<comment type="similarity">
    <text evidence="2">Belongs to the AAA ATPase family.</text>
</comment>
<dbReference type="AlphaFoldDB" id="A0A9P7JDX5"/>
<dbReference type="FunFam" id="3.40.50.300:FF:000149">
    <property type="entry name" value="Nuclear valosin-containing protein-like"/>
    <property type="match status" value="1"/>
</dbReference>
<organism evidence="15 16">
    <name type="scientific">Suillus subaureus</name>
    <dbReference type="NCBI Taxonomy" id="48587"/>
    <lineage>
        <taxon>Eukaryota</taxon>
        <taxon>Fungi</taxon>
        <taxon>Dikarya</taxon>
        <taxon>Basidiomycota</taxon>
        <taxon>Agaricomycotina</taxon>
        <taxon>Agaricomycetes</taxon>
        <taxon>Agaricomycetidae</taxon>
        <taxon>Boletales</taxon>
        <taxon>Suillineae</taxon>
        <taxon>Suillaceae</taxon>
        <taxon>Suillus</taxon>
    </lineage>
</organism>
<reference evidence="15" key="1">
    <citation type="journal article" date="2020" name="New Phytol.">
        <title>Comparative genomics reveals dynamic genome evolution in host specialist ectomycorrhizal fungi.</title>
        <authorList>
            <person name="Lofgren L.A."/>
            <person name="Nguyen N.H."/>
            <person name="Vilgalys R."/>
            <person name="Ruytinx J."/>
            <person name="Liao H.L."/>
            <person name="Branco S."/>
            <person name="Kuo A."/>
            <person name="LaButti K."/>
            <person name="Lipzen A."/>
            <person name="Andreopoulos W."/>
            <person name="Pangilinan J."/>
            <person name="Riley R."/>
            <person name="Hundley H."/>
            <person name="Na H."/>
            <person name="Barry K."/>
            <person name="Grigoriev I.V."/>
            <person name="Stajich J.E."/>
            <person name="Kennedy P.G."/>
        </authorList>
    </citation>
    <scope>NUCLEOTIDE SEQUENCE</scope>
    <source>
        <strain evidence="15">MN1</strain>
    </source>
</reference>
<dbReference type="SMART" id="SM00382">
    <property type="entry name" value="AAA"/>
    <property type="match status" value="2"/>
</dbReference>
<dbReference type="Gene3D" id="1.10.8.60">
    <property type="match status" value="2"/>
</dbReference>
<dbReference type="GO" id="GO:0016887">
    <property type="term" value="F:ATP hydrolysis activity"/>
    <property type="evidence" value="ECO:0007669"/>
    <property type="project" value="InterPro"/>
</dbReference>
<dbReference type="Pfam" id="PF09262">
    <property type="entry name" value="PEX-1N"/>
    <property type="match status" value="1"/>
</dbReference>
<keyword evidence="3" id="KW-0813">Transport</keyword>
<keyword evidence="7" id="KW-0067">ATP-binding</keyword>
<proteinExistence type="inferred from homology"/>
<evidence type="ECO:0000256" key="2">
    <source>
        <dbReference type="ARBA" id="ARBA00006914"/>
    </source>
</evidence>
<dbReference type="InterPro" id="IPR029067">
    <property type="entry name" value="CDC48_domain_2-like_sf"/>
</dbReference>
<accession>A0A9P7JDX5</accession>
<feature type="region of interest" description="Disordered" evidence="13">
    <location>
        <begin position="379"/>
        <end position="406"/>
    </location>
</feature>
<comment type="caution">
    <text evidence="15">The sequence shown here is derived from an EMBL/GenBank/DDBJ whole genome shotgun (WGS) entry which is preliminary data.</text>
</comment>
<dbReference type="GO" id="GO:0005524">
    <property type="term" value="F:ATP binding"/>
    <property type="evidence" value="ECO:0007669"/>
    <property type="project" value="UniProtKB-KW"/>
</dbReference>
<dbReference type="GO" id="GO:0005829">
    <property type="term" value="C:cytosol"/>
    <property type="evidence" value="ECO:0007669"/>
    <property type="project" value="TreeGrafter"/>
</dbReference>
<dbReference type="InterPro" id="IPR003960">
    <property type="entry name" value="ATPase_AAA_CS"/>
</dbReference>
<evidence type="ECO:0000313" key="15">
    <source>
        <dbReference type="EMBL" id="KAG1816830.1"/>
    </source>
</evidence>
<evidence type="ECO:0000259" key="14">
    <source>
        <dbReference type="SMART" id="SM00382"/>
    </source>
</evidence>
<dbReference type="SUPFAM" id="SSF52540">
    <property type="entry name" value="P-loop containing nucleoside triphosphate hydrolases"/>
    <property type="match status" value="2"/>
</dbReference>
<dbReference type="Gene3D" id="3.10.330.10">
    <property type="match status" value="1"/>
</dbReference>
<keyword evidence="16" id="KW-1185">Reference proteome</keyword>
<dbReference type="PANTHER" id="PTHR23077">
    <property type="entry name" value="AAA-FAMILY ATPASE"/>
    <property type="match status" value="1"/>
</dbReference>
<feature type="compositionally biased region" description="Polar residues" evidence="13">
    <location>
        <begin position="290"/>
        <end position="301"/>
    </location>
</feature>
<dbReference type="Proteomes" id="UP000807769">
    <property type="component" value="Unassembled WGS sequence"/>
</dbReference>
<evidence type="ECO:0000256" key="3">
    <source>
        <dbReference type="ARBA" id="ARBA00022448"/>
    </source>
</evidence>
<dbReference type="SUPFAM" id="SSF50692">
    <property type="entry name" value="ADC-like"/>
    <property type="match status" value="1"/>
</dbReference>
<dbReference type="Gene3D" id="3.40.50.300">
    <property type="entry name" value="P-loop containing nucleotide triphosphate hydrolases"/>
    <property type="match status" value="2"/>
</dbReference>
<evidence type="ECO:0000256" key="1">
    <source>
        <dbReference type="ARBA" id="ARBA00004370"/>
    </source>
</evidence>
<sequence length="1066" mass="115744">MPRRARVHFVSLKSSLVNLPISVYGPLLERQIRPQTLAVHLKPTDGKGREAYVGWTGMASASSLASFNSTAGERGIETLEIDPQYAAGLGFKEGDVVELGLLYDLPYAKTVSTEPLSADDWDVVELHAAHVEGTLLSQVRVANVGQEINVWVLGRTRVRLRIVSLDTSVTAALLATDTEVSIAPKSHRKSKAETKTSSSTSLEHGTVAPTQDKPSYPSEILRALPARLVNVPELTTLRDAKTRAYIHPYTLSLLSGTQYIPFDPNPDPPRSGWWCAHARRLEPPKDPTDIMNSGTGNNVNINPGAETEQEDGDAKILHSGSKRESGEKHDGGDGKAVWEVWLGISDRVLETHVMFVGEVKGGVEDWDLVRISLTGAREQGPVINGNLDDPSSPSSPPSASTAISPELVTPSESSLHLSGVSNIIEDTTKTCIANYVVHARKDVIRGVPGILITGRQGMGKTSVAKEIARRLEADERVYASIHYIDFSPLASKPAQTLGTLFRHLFVLARWHSPSVLIFDNLDKVCAAEVEHADSFRQRHITELFLMQYSSNARLAPSNFRGIVLLATAESQTSVHSLLHTLHIFKDVASIPPPGREARKEILANLVSRRLSMAKEPLSFVVDESDPPEYTRLAVGTEGYSPVDLRDLVTRTIQVAVGRAVSEVGVDVEKVTLSAKDFVEAQEGFVPLSLRDVPLQKSDVEWADIGGLKNTKLVLRETLEWPTKYAQLFKQSPLRLRSGLLLYGYPGCGKTLLASAVAKECGLNFISIKGPELLNKYIGQSEKSVRDIFDRASAAKPCVLFFDEFDSIAPKRGHDSTGVTDRVVNQMLTQMDGAEGLDGVYVLAATSRPDLIDSALLRPGRLDKSLLCGLPGIEDRKDILIAVSRKLTLAPSVDFDKLASITEGFSGADLQALVYNAHLEVVHAAIDAEKVDGDGGGGVETGRRRVGVGLSDEVPVKYMVLGARKDAAKAASKADETKMKQRLQQIRASKSGGAEADSKAVVTPKKHEITQEHLLKVLKTTRPSVSREEQVRLGRIYREFVSDRGGGEKTFPTPGGDSEVGSRASLG</sequence>
<dbReference type="SUPFAM" id="SSF54585">
    <property type="entry name" value="Cdc48 domain 2-like"/>
    <property type="match status" value="1"/>
</dbReference>
<dbReference type="OrthoDB" id="2187at2759"/>
<dbReference type="PANTHER" id="PTHR23077:SF12">
    <property type="entry name" value="PEROXISOMAL ATPASE PEX1"/>
    <property type="match status" value="1"/>
</dbReference>
<evidence type="ECO:0000256" key="6">
    <source>
        <dbReference type="ARBA" id="ARBA00022801"/>
    </source>
</evidence>
<dbReference type="GO" id="GO:0016558">
    <property type="term" value="P:protein import into peroxisome matrix"/>
    <property type="evidence" value="ECO:0007669"/>
    <property type="project" value="TreeGrafter"/>
</dbReference>
<evidence type="ECO:0000256" key="12">
    <source>
        <dbReference type="ARBA" id="ARBA00048778"/>
    </source>
</evidence>
<evidence type="ECO:0000256" key="11">
    <source>
        <dbReference type="ARBA" id="ARBA00034532"/>
    </source>
</evidence>
<feature type="domain" description="AAA+ ATPase" evidence="14">
    <location>
        <begin position="735"/>
        <end position="871"/>
    </location>
</feature>
<keyword evidence="4" id="KW-0962">Peroxisome biogenesis</keyword>
<dbReference type="GO" id="GO:0005778">
    <property type="term" value="C:peroxisomal membrane"/>
    <property type="evidence" value="ECO:0007669"/>
    <property type="project" value="TreeGrafter"/>
</dbReference>
<dbReference type="Pfam" id="PF00004">
    <property type="entry name" value="AAA"/>
    <property type="match status" value="2"/>
</dbReference>
<feature type="region of interest" description="Disordered" evidence="13">
    <location>
        <begin position="285"/>
        <end position="314"/>
    </location>
</feature>
<dbReference type="EMBL" id="JABBWG010000015">
    <property type="protein sequence ID" value="KAG1816830.1"/>
    <property type="molecule type" value="Genomic_DNA"/>
</dbReference>
<evidence type="ECO:0000256" key="10">
    <source>
        <dbReference type="ARBA" id="ARBA00032509"/>
    </source>
</evidence>
<dbReference type="PROSITE" id="PS00674">
    <property type="entry name" value="AAA"/>
    <property type="match status" value="1"/>
</dbReference>
<keyword evidence="5" id="KW-0547">Nucleotide-binding</keyword>
<evidence type="ECO:0000256" key="8">
    <source>
        <dbReference type="ARBA" id="ARBA00022927"/>
    </source>
</evidence>
<dbReference type="CDD" id="cd19526">
    <property type="entry name" value="RecA-like_PEX1_r2"/>
    <property type="match status" value="1"/>
</dbReference>
<gene>
    <name evidence="15" type="ORF">BJ212DRAFT_177337</name>
</gene>
<keyword evidence="9" id="KW-0472">Membrane</keyword>
<keyword evidence="8" id="KW-0653">Protein transport</keyword>
<feature type="region of interest" description="Disordered" evidence="13">
    <location>
        <begin position="1042"/>
        <end position="1066"/>
    </location>
</feature>
<feature type="domain" description="AAA+ ATPase" evidence="14">
    <location>
        <begin position="446"/>
        <end position="594"/>
    </location>
</feature>
<dbReference type="InterPro" id="IPR003959">
    <property type="entry name" value="ATPase_AAA_core"/>
</dbReference>
<dbReference type="InterPro" id="IPR027417">
    <property type="entry name" value="P-loop_NTPase"/>
</dbReference>
<dbReference type="InterPro" id="IPR009010">
    <property type="entry name" value="Asp_de-COase-like_dom_sf"/>
</dbReference>
<evidence type="ECO:0000256" key="9">
    <source>
        <dbReference type="ARBA" id="ARBA00023136"/>
    </source>
</evidence>
<dbReference type="InterPro" id="IPR003593">
    <property type="entry name" value="AAA+_ATPase"/>
</dbReference>
<evidence type="ECO:0000256" key="5">
    <source>
        <dbReference type="ARBA" id="ARBA00022741"/>
    </source>
</evidence>
<feature type="region of interest" description="Disordered" evidence="13">
    <location>
        <begin position="184"/>
        <end position="216"/>
    </location>
</feature>
<dbReference type="GeneID" id="64636582"/>
<dbReference type="RefSeq" id="XP_041193390.1">
    <property type="nucleotide sequence ID" value="XM_041342566.1"/>
</dbReference>
<evidence type="ECO:0000313" key="16">
    <source>
        <dbReference type="Proteomes" id="UP000807769"/>
    </source>
</evidence>
<evidence type="ECO:0000256" key="4">
    <source>
        <dbReference type="ARBA" id="ARBA00022593"/>
    </source>
</evidence>
<evidence type="ECO:0000256" key="7">
    <source>
        <dbReference type="ARBA" id="ARBA00022840"/>
    </source>
</evidence>
<protein>
    <recommendedName>
        <fullName evidence="11">Peroxisomal ATPase PEX1</fullName>
    </recommendedName>
    <alternativeName>
        <fullName evidence="10">Peroxin-1</fullName>
    </alternativeName>
</protein>
<dbReference type="Pfam" id="PF17862">
    <property type="entry name" value="AAA_lid_3"/>
    <property type="match status" value="1"/>
</dbReference>
<dbReference type="InterPro" id="IPR041569">
    <property type="entry name" value="AAA_lid_3"/>
</dbReference>
<comment type="catalytic activity">
    <reaction evidence="12">
        <text>ATP + H2O = ADP + phosphate + H(+)</text>
        <dbReference type="Rhea" id="RHEA:13065"/>
        <dbReference type="ChEBI" id="CHEBI:15377"/>
        <dbReference type="ChEBI" id="CHEBI:15378"/>
        <dbReference type="ChEBI" id="CHEBI:30616"/>
        <dbReference type="ChEBI" id="CHEBI:43474"/>
        <dbReference type="ChEBI" id="CHEBI:456216"/>
    </reaction>
    <physiologicalReaction direction="left-to-right" evidence="12">
        <dbReference type="Rhea" id="RHEA:13066"/>
    </physiologicalReaction>
</comment>
<evidence type="ECO:0000256" key="13">
    <source>
        <dbReference type="SAM" id="MobiDB-lite"/>
    </source>
</evidence>
<dbReference type="InterPro" id="IPR015342">
    <property type="entry name" value="PEX1-N_C-lobe"/>
</dbReference>
<comment type="subcellular location">
    <subcellularLocation>
        <location evidence="1">Membrane</location>
    </subcellularLocation>
</comment>
<dbReference type="InterPro" id="IPR050168">
    <property type="entry name" value="AAA_ATPase_domain"/>
</dbReference>